<organism evidence="16">
    <name type="scientific">uncultured organism</name>
    <dbReference type="NCBI Taxonomy" id="155900"/>
    <lineage>
        <taxon>unclassified sequences</taxon>
        <taxon>environmental samples</taxon>
    </lineage>
</organism>
<evidence type="ECO:0000256" key="2">
    <source>
        <dbReference type="ARBA" id="ARBA00006642"/>
    </source>
</evidence>
<keyword evidence="4" id="KW-0028">Amino-acid biosynthesis</keyword>
<sequence>MTRIGIVGAAGRMGRNLIQATIDREDLTLAAAVDRPGSSLIGTDAGELIGAGRLGVTLGDDLAVVADRFDVLIDFTLPEATDANLAICRDAGRAMVIGTTGHSEAQRGRIRETAAEIPVMYAANYSAGVTLCLRLVDMAARALGDDFDTEVIEAHHRHKVDAPSGTALRLGEVLANALDRDLDECAVYGREGHTGERDARTIGFETIRGGDIVGEHTVMFAGIGERVEITHRASSRMTFAKGAVRAAEWVAAREPGLYDMEDVLGLRG</sequence>
<dbReference type="Gene3D" id="3.40.50.720">
    <property type="entry name" value="NAD(P)-binding Rossmann-like Domain"/>
    <property type="match status" value="1"/>
</dbReference>
<dbReference type="EMBL" id="MN079126">
    <property type="protein sequence ID" value="QEA06115.1"/>
    <property type="molecule type" value="Genomic_DNA"/>
</dbReference>
<dbReference type="FunFam" id="3.40.50.720:FF:000048">
    <property type="entry name" value="4-hydroxy-tetrahydrodipicolinate reductase"/>
    <property type="match status" value="1"/>
</dbReference>
<evidence type="ECO:0000256" key="13">
    <source>
        <dbReference type="ARBA" id="ARBA00049396"/>
    </source>
</evidence>
<keyword evidence="9" id="KW-0457">Lysine biosynthesis</keyword>
<dbReference type="InterPro" id="IPR022664">
    <property type="entry name" value="DapB_N_CS"/>
</dbReference>
<dbReference type="AlphaFoldDB" id="A0A5B8RGX0"/>
<evidence type="ECO:0000256" key="7">
    <source>
        <dbReference type="ARBA" id="ARBA00023002"/>
    </source>
</evidence>
<evidence type="ECO:0000256" key="4">
    <source>
        <dbReference type="ARBA" id="ARBA00022605"/>
    </source>
</evidence>
<keyword evidence="8" id="KW-0520">NAD</keyword>
<evidence type="ECO:0000256" key="8">
    <source>
        <dbReference type="ARBA" id="ARBA00023027"/>
    </source>
</evidence>
<dbReference type="InterPro" id="IPR023940">
    <property type="entry name" value="DHDPR_bac"/>
</dbReference>
<evidence type="ECO:0000256" key="9">
    <source>
        <dbReference type="ARBA" id="ARBA00023154"/>
    </source>
</evidence>
<comment type="pathway">
    <text evidence="10">Amino-acid biosynthesis; L-lysine biosynthesis via DAP pathway; (S)-tetrahydrodipicolinate from L-aspartate: step 4/4.</text>
</comment>
<evidence type="ECO:0000259" key="14">
    <source>
        <dbReference type="Pfam" id="PF01113"/>
    </source>
</evidence>
<keyword evidence="7 16" id="KW-0560">Oxidoreductase</keyword>
<dbReference type="NCBIfam" id="TIGR00036">
    <property type="entry name" value="dapB"/>
    <property type="match status" value="1"/>
</dbReference>
<evidence type="ECO:0000256" key="1">
    <source>
        <dbReference type="ARBA" id="ARBA00004496"/>
    </source>
</evidence>
<name>A0A5B8RGX0_9ZZZZ</name>
<dbReference type="EC" id="1.17.1.8" evidence="11"/>
<evidence type="ECO:0000256" key="6">
    <source>
        <dbReference type="ARBA" id="ARBA00022915"/>
    </source>
</evidence>
<dbReference type="Gene3D" id="3.30.360.10">
    <property type="entry name" value="Dihydrodipicolinate Reductase, domain 2"/>
    <property type="match status" value="1"/>
</dbReference>
<dbReference type="PROSITE" id="PS01298">
    <property type="entry name" value="DAPB"/>
    <property type="match status" value="1"/>
</dbReference>
<comment type="subcellular location">
    <subcellularLocation>
        <location evidence="1">Cytoplasm</location>
    </subcellularLocation>
</comment>
<dbReference type="Pfam" id="PF05173">
    <property type="entry name" value="DapB_C"/>
    <property type="match status" value="1"/>
</dbReference>
<comment type="catalytic activity">
    <reaction evidence="13">
        <text>(S)-2,3,4,5-tetrahydrodipicolinate + NAD(+) + H2O = (2S,4S)-4-hydroxy-2,3,4,5-tetrahydrodipicolinate + NADH + H(+)</text>
        <dbReference type="Rhea" id="RHEA:35323"/>
        <dbReference type="ChEBI" id="CHEBI:15377"/>
        <dbReference type="ChEBI" id="CHEBI:15378"/>
        <dbReference type="ChEBI" id="CHEBI:16845"/>
        <dbReference type="ChEBI" id="CHEBI:57540"/>
        <dbReference type="ChEBI" id="CHEBI:57945"/>
        <dbReference type="ChEBI" id="CHEBI:67139"/>
        <dbReference type="EC" id="1.17.1.8"/>
    </reaction>
</comment>
<reference evidence="16" key="1">
    <citation type="submission" date="2019-06" db="EMBL/GenBank/DDBJ databases">
        <authorList>
            <person name="Murdoch R.W."/>
            <person name="Fathepure B."/>
        </authorList>
    </citation>
    <scope>NUCLEOTIDE SEQUENCE</scope>
</reference>
<dbReference type="InterPro" id="IPR022663">
    <property type="entry name" value="DapB_C"/>
</dbReference>
<dbReference type="PANTHER" id="PTHR20836">
    <property type="entry name" value="DIHYDRODIPICOLINATE REDUCTASE"/>
    <property type="match status" value="1"/>
</dbReference>
<evidence type="ECO:0000256" key="12">
    <source>
        <dbReference type="ARBA" id="ARBA00049080"/>
    </source>
</evidence>
<evidence type="ECO:0000313" key="16">
    <source>
        <dbReference type="EMBL" id="QEA06115.1"/>
    </source>
</evidence>
<gene>
    <name evidence="16" type="primary">dapB</name>
    <name evidence="16" type="ORF">KBTEX_02444</name>
</gene>
<accession>A0A5B8RGX0</accession>
<keyword evidence="3" id="KW-0963">Cytoplasm</keyword>
<dbReference type="GO" id="GO:0008839">
    <property type="term" value="F:4-hydroxy-tetrahydrodipicolinate reductase"/>
    <property type="evidence" value="ECO:0007669"/>
    <property type="project" value="UniProtKB-EC"/>
</dbReference>
<feature type="domain" description="Dihydrodipicolinate reductase C-terminal" evidence="15">
    <location>
        <begin position="128"/>
        <end position="264"/>
    </location>
</feature>
<dbReference type="FunFam" id="3.30.360.10:FF:000004">
    <property type="entry name" value="4-hydroxy-tetrahydrodipicolinate reductase"/>
    <property type="match status" value="1"/>
</dbReference>
<feature type="domain" description="Dihydrodipicolinate reductase N-terminal" evidence="14">
    <location>
        <begin position="3"/>
        <end position="125"/>
    </location>
</feature>
<evidence type="ECO:0000256" key="3">
    <source>
        <dbReference type="ARBA" id="ARBA00022490"/>
    </source>
</evidence>
<comment type="catalytic activity">
    <reaction evidence="12">
        <text>(S)-2,3,4,5-tetrahydrodipicolinate + NADP(+) + H2O = (2S,4S)-4-hydroxy-2,3,4,5-tetrahydrodipicolinate + NADPH + H(+)</text>
        <dbReference type="Rhea" id="RHEA:35331"/>
        <dbReference type="ChEBI" id="CHEBI:15377"/>
        <dbReference type="ChEBI" id="CHEBI:15378"/>
        <dbReference type="ChEBI" id="CHEBI:16845"/>
        <dbReference type="ChEBI" id="CHEBI:57783"/>
        <dbReference type="ChEBI" id="CHEBI:58349"/>
        <dbReference type="ChEBI" id="CHEBI:67139"/>
        <dbReference type="EC" id="1.17.1.8"/>
    </reaction>
</comment>
<dbReference type="InterPro" id="IPR036291">
    <property type="entry name" value="NAD(P)-bd_dom_sf"/>
</dbReference>
<evidence type="ECO:0000256" key="10">
    <source>
        <dbReference type="ARBA" id="ARBA00037922"/>
    </source>
</evidence>
<dbReference type="InterPro" id="IPR000846">
    <property type="entry name" value="DapB_N"/>
</dbReference>
<evidence type="ECO:0000256" key="11">
    <source>
        <dbReference type="ARBA" id="ARBA00038983"/>
    </source>
</evidence>
<dbReference type="Pfam" id="PF01113">
    <property type="entry name" value="DapB_N"/>
    <property type="match status" value="1"/>
</dbReference>
<evidence type="ECO:0000256" key="5">
    <source>
        <dbReference type="ARBA" id="ARBA00022857"/>
    </source>
</evidence>
<dbReference type="CDD" id="cd02274">
    <property type="entry name" value="DHDPR_N"/>
    <property type="match status" value="1"/>
</dbReference>
<evidence type="ECO:0000259" key="15">
    <source>
        <dbReference type="Pfam" id="PF05173"/>
    </source>
</evidence>
<dbReference type="SUPFAM" id="SSF51735">
    <property type="entry name" value="NAD(P)-binding Rossmann-fold domains"/>
    <property type="match status" value="1"/>
</dbReference>
<dbReference type="PANTHER" id="PTHR20836:SF0">
    <property type="entry name" value="4-HYDROXY-TETRAHYDRODIPICOLINATE REDUCTASE 1, CHLOROPLASTIC-RELATED"/>
    <property type="match status" value="1"/>
</dbReference>
<dbReference type="GO" id="GO:0019877">
    <property type="term" value="P:diaminopimelate biosynthetic process"/>
    <property type="evidence" value="ECO:0007669"/>
    <property type="project" value="UniProtKB-KW"/>
</dbReference>
<dbReference type="GO" id="GO:0009089">
    <property type="term" value="P:lysine biosynthetic process via diaminopimelate"/>
    <property type="evidence" value="ECO:0007669"/>
    <property type="project" value="InterPro"/>
</dbReference>
<protein>
    <recommendedName>
        <fullName evidence="11">4-hydroxy-tetrahydrodipicolinate reductase</fullName>
        <ecNumber evidence="11">1.17.1.8</ecNumber>
    </recommendedName>
</protein>
<keyword evidence="5" id="KW-0521">NADP</keyword>
<dbReference type="PIRSF" id="PIRSF000161">
    <property type="entry name" value="DHPR"/>
    <property type="match status" value="1"/>
</dbReference>
<comment type="similarity">
    <text evidence="2">Belongs to the DapB family.</text>
</comment>
<dbReference type="HAMAP" id="MF_00102">
    <property type="entry name" value="DapB"/>
    <property type="match status" value="1"/>
</dbReference>
<proteinExistence type="inferred from homology"/>
<dbReference type="SUPFAM" id="SSF55347">
    <property type="entry name" value="Glyceraldehyde-3-phosphate dehydrogenase-like, C-terminal domain"/>
    <property type="match status" value="1"/>
</dbReference>
<keyword evidence="6" id="KW-0220">Diaminopimelate biosynthesis</keyword>